<dbReference type="Pfam" id="PF00248">
    <property type="entry name" value="Aldo_ket_red"/>
    <property type="match status" value="2"/>
</dbReference>
<dbReference type="SUPFAM" id="SSF51430">
    <property type="entry name" value="NAD(P)-linked oxidoreductase"/>
    <property type="match status" value="2"/>
</dbReference>
<dbReference type="PROSITE" id="PS00798">
    <property type="entry name" value="ALDOKETO_REDUCTASE_1"/>
    <property type="match status" value="2"/>
</dbReference>
<dbReference type="PROSITE" id="PS00062">
    <property type="entry name" value="ALDOKETO_REDUCTASE_2"/>
    <property type="match status" value="2"/>
</dbReference>
<dbReference type="PROSITE" id="PS00063">
    <property type="entry name" value="ALDOKETO_REDUCTASE_3"/>
    <property type="match status" value="2"/>
</dbReference>
<evidence type="ECO:0000313" key="2">
    <source>
        <dbReference type="EMBL" id="KAK4012684.1"/>
    </source>
</evidence>
<dbReference type="EMBL" id="JAOYFB010000004">
    <property type="protein sequence ID" value="KAK4012684.1"/>
    <property type="molecule type" value="Genomic_DNA"/>
</dbReference>
<feature type="domain" description="NADP-dependent oxidoreductase" evidence="1">
    <location>
        <begin position="23"/>
        <end position="295"/>
    </location>
</feature>
<dbReference type="InterPro" id="IPR018170">
    <property type="entry name" value="Aldo/ket_reductase_CS"/>
</dbReference>
<sequence>MASSGAAKVPKIKLNSGYEMPMIGLGTWKSEPGKVTQAVKDAVDIGYRHFDCAFVYQNEAEVGKALKEKISNGDVTREELFITSKLWNTFHKPEKVVPALKKSLSLLGLDYVDLYLFHWPISFIDKDGELFPKDEHGKHLFEVIDHIDTWREMEKCVELGLVRSIGLSNFNSRQIQHIMDNLKIKPVVNQVECHPYLNQKRLIEFCKMKDIVVTAYSPLGSPERPWAKPDDPNLLEEPRIKSVAQLYRKTSAQILIRYQIDRGVAVIPKSVNKSRIEENFTIFDFSLQAKEMENLSWLDEEDNRCHEYRKPLNVSETLLLVNYHLKLLHLLTMASSGAAKVPKVKLNNGFNIPMIGLGTWRADPGKVTQAIKNAIDVGYRHFDCAASYRNEAEVGKALSEKIANGDVKRDELFITTKLWNTCHRPEKVEPALRKSLSNLGLDYLDLYLIHWPISFIYTEGELFPKDENGKHLYEAIDHVDTWRAMEKCVKLGLVRSIGLSNFNSRQIQHVLDNSQIKPVVNQVECHPYFNQKKLIEFCRKKDIVITAYSPLGSPARPWAKAEDPHLMEESKIKSVAQRCRKTPAQILIRYQIDRGVVVIPKSVNKSRIEENLNVFDFSLEAKEMEVIDSLDCNGRLSLISTMKDSPDYPFDAEF</sequence>
<dbReference type="InterPro" id="IPR020471">
    <property type="entry name" value="AKR"/>
</dbReference>
<comment type="caution">
    <text evidence="2">The sequence shown here is derived from an EMBL/GenBank/DDBJ whole genome shotgun (WGS) entry which is preliminary data.</text>
</comment>
<evidence type="ECO:0000313" key="3">
    <source>
        <dbReference type="Proteomes" id="UP001234178"/>
    </source>
</evidence>
<gene>
    <name evidence="2" type="ORF">OUZ56_024918</name>
</gene>
<accession>A0ABQ9ZJT8</accession>
<dbReference type="InterPro" id="IPR036812">
    <property type="entry name" value="NAD(P)_OxRdtase_dom_sf"/>
</dbReference>
<proteinExistence type="predicted"/>
<keyword evidence="3" id="KW-1185">Reference proteome</keyword>
<evidence type="ECO:0000259" key="1">
    <source>
        <dbReference type="Pfam" id="PF00248"/>
    </source>
</evidence>
<dbReference type="PRINTS" id="PR00069">
    <property type="entry name" value="ALDKETRDTASE"/>
</dbReference>
<dbReference type="Gene3D" id="3.20.20.100">
    <property type="entry name" value="NADP-dependent oxidoreductase domain"/>
    <property type="match status" value="2"/>
</dbReference>
<reference evidence="2 3" key="1">
    <citation type="journal article" date="2023" name="Nucleic Acids Res.">
        <title>The hologenome of Daphnia magna reveals possible DNA methylation and microbiome-mediated evolution of the host genome.</title>
        <authorList>
            <person name="Chaturvedi A."/>
            <person name="Li X."/>
            <person name="Dhandapani V."/>
            <person name="Marshall H."/>
            <person name="Kissane S."/>
            <person name="Cuenca-Cambronero M."/>
            <person name="Asole G."/>
            <person name="Calvet F."/>
            <person name="Ruiz-Romero M."/>
            <person name="Marangio P."/>
            <person name="Guigo R."/>
            <person name="Rago D."/>
            <person name="Mirbahai L."/>
            <person name="Eastwood N."/>
            <person name="Colbourne J.K."/>
            <person name="Zhou J."/>
            <person name="Mallon E."/>
            <person name="Orsini L."/>
        </authorList>
    </citation>
    <scope>NUCLEOTIDE SEQUENCE [LARGE SCALE GENOMIC DNA]</scope>
    <source>
        <strain evidence="2">LRV0_1</strain>
    </source>
</reference>
<dbReference type="PANTHER" id="PTHR11732">
    <property type="entry name" value="ALDO/KETO REDUCTASE"/>
    <property type="match status" value="1"/>
</dbReference>
<dbReference type="InterPro" id="IPR023210">
    <property type="entry name" value="NADP_OxRdtase_dom"/>
</dbReference>
<dbReference type="Proteomes" id="UP001234178">
    <property type="component" value="Unassembled WGS sequence"/>
</dbReference>
<protein>
    <recommendedName>
        <fullName evidence="1">NADP-dependent oxidoreductase domain-containing protein</fullName>
    </recommendedName>
</protein>
<feature type="domain" description="NADP-dependent oxidoreductase" evidence="1">
    <location>
        <begin position="355"/>
        <end position="630"/>
    </location>
</feature>
<organism evidence="2 3">
    <name type="scientific">Daphnia magna</name>
    <dbReference type="NCBI Taxonomy" id="35525"/>
    <lineage>
        <taxon>Eukaryota</taxon>
        <taxon>Metazoa</taxon>
        <taxon>Ecdysozoa</taxon>
        <taxon>Arthropoda</taxon>
        <taxon>Crustacea</taxon>
        <taxon>Branchiopoda</taxon>
        <taxon>Diplostraca</taxon>
        <taxon>Cladocera</taxon>
        <taxon>Anomopoda</taxon>
        <taxon>Daphniidae</taxon>
        <taxon>Daphnia</taxon>
    </lineage>
</organism>
<name>A0ABQ9ZJT8_9CRUS</name>